<evidence type="ECO:0008006" key="2">
    <source>
        <dbReference type="Google" id="ProtNLM"/>
    </source>
</evidence>
<dbReference type="EMBL" id="LAZR01000038">
    <property type="protein sequence ID" value="KKO00948.1"/>
    <property type="molecule type" value="Genomic_DNA"/>
</dbReference>
<dbReference type="InterPro" id="IPR025316">
    <property type="entry name" value="DUF4221"/>
</dbReference>
<accession>A0A0F9VM51</accession>
<dbReference type="PROSITE" id="PS51257">
    <property type="entry name" value="PROKAR_LIPOPROTEIN"/>
    <property type="match status" value="1"/>
</dbReference>
<protein>
    <recommendedName>
        <fullName evidence="2">DUF4221 domain-containing protein</fullName>
    </recommendedName>
</protein>
<gene>
    <name evidence="1" type="ORF">LCGC14_0123560</name>
</gene>
<evidence type="ECO:0000313" key="1">
    <source>
        <dbReference type="EMBL" id="KKO00948.1"/>
    </source>
</evidence>
<proteinExistence type="predicted"/>
<name>A0A0F9VM51_9ZZZZ</name>
<dbReference type="AlphaFoldDB" id="A0A0F9VM51"/>
<sequence>MKKSIFLSIFIFLFFSCQQSPIKKAIEDTYTIDLNTKLELPLANSDYFSWYSTVIYIQDTPYLFRENNLYENIQVYNLATKQLIKEIKLKKEGPNGIRSFVSFGFLPESLDEFVLVNRLEEMFRMENDSVIEKYDLQFDILGGTAASISPRNDAKLIQFSDSIFGIPQVKQMDWSKSSFLEQSVFAIYDKNRKEIRDAPIYFPKDYQEKCWVPEMLDPTFCYNENKGKVIFSYPATHNLIEYDYTSNTSTEIQMDSNRYFKTIESFDVYNCSEERQRQDYYFKSNPRYLFITYDKYRKLYYRFFSIPPEQENIMKNSLIYGQIGVVVLNEKYKIINQTIFKPFNFYPKDYFVTKEGLWLSNNNPQNPEFDEELLKFTLLKVETNE</sequence>
<comment type="caution">
    <text evidence="1">The sequence shown here is derived from an EMBL/GenBank/DDBJ whole genome shotgun (WGS) entry which is preliminary data.</text>
</comment>
<dbReference type="Pfam" id="PF13970">
    <property type="entry name" value="DUF4221"/>
    <property type="match status" value="1"/>
</dbReference>
<organism evidence="1">
    <name type="scientific">marine sediment metagenome</name>
    <dbReference type="NCBI Taxonomy" id="412755"/>
    <lineage>
        <taxon>unclassified sequences</taxon>
        <taxon>metagenomes</taxon>
        <taxon>ecological metagenomes</taxon>
    </lineage>
</organism>
<reference evidence="1" key="1">
    <citation type="journal article" date="2015" name="Nature">
        <title>Complex archaea that bridge the gap between prokaryotes and eukaryotes.</title>
        <authorList>
            <person name="Spang A."/>
            <person name="Saw J.H."/>
            <person name="Jorgensen S.L."/>
            <person name="Zaremba-Niedzwiedzka K."/>
            <person name="Martijn J."/>
            <person name="Lind A.E."/>
            <person name="van Eijk R."/>
            <person name="Schleper C."/>
            <person name="Guy L."/>
            <person name="Ettema T.J."/>
        </authorList>
    </citation>
    <scope>NUCLEOTIDE SEQUENCE</scope>
</reference>